<gene>
    <name evidence="1" type="ORF">UY67_C0006G0058</name>
</gene>
<proteinExistence type="predicted"/>
<reference evidence="1 2" key="1">
    <citation type="journal article" date="2015" name="Nature">
        <title>rRNA introns, odd ribosomes, and small enigmatic genomes across a large radiation of phyla.</title>
        <authorList>
            <person name="Brown C.T."/>
            <person name="Hug L.A."/>
            <person name="Thomas B.C."/>
            <person name="Sharon I."/>
            <person name="Castelle C.J."/>
            <person name="Singh A."/>
            <person name="Wilkins M.J."/>
            <person name="Williams K.H."/>
            <person name="Banfield J.F."/>
        </authorList>
    </citation>
    <scope>NUCLEOTIDE SEQUENCE [LARGE SCALE GENOMIC DNA]</scope>
</reference>
<accession>A0A0G1X0J2</accession>
<dbReference type="Gene3D" id="3.90.80.10">
    <property type="entry name" value="Inorganic pyrophosphatase"/>
    <property type="match status" value="1"/>
</dbReference>
<dbReference type="GO" id="GO:0004427">
    <property type="term" value="F:inorganic diphosphate phosphatase activity"/>
    <property type="evidence" value="ECO:0007669"/>
    <property type="project" value="InterPro"/>
</dbReference>
<dbReference type="GO" id="GO:0005737">
    <property type="term" value="C:cytoplasm"/>
    <property type="evidence" value="ECO:0007669"/>
    <property type="project" value="InterPro"/>
</dbReference>
<dbReference type="EMBL" id="LCQW01000006">
    <property type="protein sequence ID" value="KKW24603.1"/>
    <property type="molecule type" value="Genomic_DNA"/>
</dbReference>
<sequence>MPSSINEAFWEAIDKLVSESRIVIDRPKGSQHPDFPSIVYPVAYGYLSGTTSMDGNGIDVWVGSAFSRTVGAVMCTIDLLKKDSEVKILLGCTSNEKAMIYDFHNHSENMKGLLITRE</sequence>
<protein>
    <submittedName>
        <fullName evidence="1">Uncharacterized protein</fullName>
    </submittedName>
</protein>
<dbReference type="SUPFAM" id="SSF50324">
    <property type="entry name" value="Inorganic pyrophosphatase"/>
    <property type="match status" value="1"/>
</dbReference>
<dbReference type="AlphaFoldDB" id="A0A0G1X0J2"/>
<evidence type="ECO:0000313" key="2">
    <source>
        <dbReference type="Proteomes" id="UP000034273"/>
    </source>
</evidence>
<evidence type="ECO:0000313" key="1">
    <source>
        <dbReference type="EMBL" id="KKW24603.1"/>
    </source>
</evidence>
<dbReference type="Proteomes" id="UP000034273">
    <property type="component" value="Unassembled WGS sequence"/>
</dbReference>
<dbReference type="STRING" id="1618671.UY67_C0006G0058"/>
<name>A0A0G1X0J2_9BACT</name>
<dbReference type="GO" id="GO:0006796">
    <property type="term" value="P:phosphate-containing compound metabolic process"/>
    <property type="evidence" value="ECO:0007669"/>
    <property type="project" value="InterPro"/>
</dbReference>
<dbReference type="InterPro" id="IPR036649">
    <property type="entry name" value="Pyrophosphatase_sf"/>
</dbReference>
<dbReference type="GO" id="GO:0000287">
    <property type="term" value="F:magnesium ion binding"/>
    <property type="evidence" value="ECO:0007669"/>
    <property type="project" value="InterPro"/>
</dbReference>
<comment type="caution">
    <text evidence="1">The sequence shown here is derived from an EMBL/GenBank/DDBJ whole genome shotgun (WGS) entry which is preliminary data.</text>
</comment>
<organism evidence="1 2">
    <name type="scientific">Candidatus Kaiserbacteria bacterium GW2011_GWA2_52_12</name>
    <dbReference type="NCBI Taxonomy" id="1618671"/>
    <lineage>
        <taxon>Bacteria</taxon>
        <taxon>Candidatus Kaiseribacteriota</taxon>
    </lineage>
</organism>